<evidence type="ECO:0000313" key="7">
    <source>
        <dbReference type="EMBL" id="GAA0943184.1"/>
    </source>
</evidence>
<sequence>MSTNPVEVNGLTSVYGDFTAVAGIDLQVRQGEIFALLGTNGAGKTTTMETLEGHRRPQGGEVRVLGLDPFRNRRRLTGRVSAVLQESGFAGDLTASETLRLWQRLHPGRSGPPDPLALVDLGHRADVRVKQLSGGERRRLDLALAVSTDPELLFLDEPTTGLDPASRERTWRILRDLRAEGRTILLTTHYLEEAEALSDRVSIMDRGTIAISGTLAEVVASHAARIRCALPPGAGPLPPFEGESVLDGGLLTVWTRRLQQDLHRLLAWAEREGHELGRLSAADASLAEVFASVRAESAAAELEGVR</sequence>
<dbReference type="RefSeq" id="WP_343953104.1">
    <property type="nucleotide sequence ID" value="NZ_BAAAHQ010000035.1"/>
</dbReference>
<dbReference type="InterPro" id="IPR003593">
    <property type="entry name" value="AAA+_ATPase"/>
</dbReference>
<dbReference type="Pfam" id="PF00005">
    <property type="entry name" value="ABC_tran"/>
    <property type="match status" value="1"/>
</dbReference>
<dbReference type="PROSITE" id="PS50893">
    <property type="entry name" value="ABC_TRANSPORTER_2"/>
    <property type="match status" value="1"/>
</dbReference>
<dbReference type="InterPro" id="IPR050763">
    <property type="entry name" value="ABC_transporter_ATP-binding"/>
</dbReference>
<reference evidence="7 8" key="1">
    <citation type="journal article" date="2019" name="Int. J. Syst. Evol. Microbiol.">
        <title>The Global Catalogue of Microorganisms (GCM) 10K type strain sequencing project: providing services to taxonomists for standard genome sequencing and annotation.</title>
        <authorList>
            <consortium name="The Broad Institute Genomics Platform"/>
            <consortium name="The Broad Institute Genome Sequencing Center for Infectious Disease"/>
            <person name="Wu L."/>
            <person name="Ma J."/>
        </authorList>
    </citation>
    <scope>NUCLEOTIDE SEQUENCE [LARGE SCALE GENOMIC DNA]</scope>
    <source>
        <strain evidence="7 8">JCM 11136</strain>
    </source>
</reference>
<gene>
    <name evidence="7" type="ORF">GCM10009560_56330</name>
</gene>
<organism evidence="7 8">
    <name type="scientific">Nonomuraea longicatena</name>
    <dbReference type="NCBI Taxonomy" id="83682"/>
    <lineage>
        <taxon>Bacteria</taxon>
        <taxon>Bacillati</taxon>
        <taxon>Actinomycetota</taxon>
        <taxon>Actinomycetes</taxon>
        <taxon>Streptosporangiales</taxon>
        <taxon>Streptosporangiaceae</taxon>
        <taxon>Nonomuraea</taxon>
    </lineage>
</organism>
<dbReference type="InterPro" id="IPR027417">
    <property type="entry name" value="P-loop_NTPase"/>
</dbReference>
<dbReference type="InterPro" id="IPR003439">
    <property type="entry name" value="ABC_transporter-like_ATP-bd"/>
</dbReference>
<comment type="caution">
    <text evidence="7">The sequence shown here is derived from an EMBL/GenBank/DDBJ whole genome shotgun (WGS) entry which is preliminary data.</text>
</comment>
<dbReference type="InterPro" id="IPR017871">
    <property type="entry name" value="ABC_transporter-like_CS"/>
</dbReference>
<accession>A0ABN1QIJ6</accession>
<keyword evidence="8" id="KW-1185">Reference proteome</keyword>
<proteinExistence type="predicted"/>
<evidence type="ECO:0000256" key="2">
    <source>
        <dbReference type="ARBA" id="ARBA00022448"/>
    </source>
</evidence>
<dbReference type="SMART" id="SM00382">
    <property type="entry name" value="AAA"/>
    <property type="match status" value="1"/>
</dbReference>
<dbReference type="EMBL" id="BAAAHQ010000035">
    <property type="protein sequence ID" value="GAA0943184.1"/>
    <property type="molecule type" value="Genomic_DNA"/>
</dbReference>
<evidence type="ECO:0000256" key="5">
    <source>
        <dbReference type="ARBA" id="ARBA00023251"/>
    </source>
</evidence>
<dbReference type="PROSITE" id="PS00211">
    <property type="entry name" value="ABC_TRANSPORTER_1"/>
    <property type="match status" value="1"/>
</dbReference>
<dbReference type="PANTHER" id="PTHR42711">
    <property type="entry name" value="ABC TRANSPORTER ATP-BINDING PROTEIN"/>
    <property type="match status" value="1"/>
</dbReference>
<keyword evidence="5" id="KW-0046">Antibiotic resistance</keyword>
<dbReference type="GO" id="GO:0005524">
    <property type="term" value="F:ATP binding"/>
    <property type="evidence" value="ECO:0007669"/>
    <property type="project" value="UniProtKB-KW"/>
</dbReference>
<dbReference type="SUPFAM" id="SSF52540">
    <property type="entry name" value="P-loop containing nucleoside triphosphate hydrolases"/>
    <property type="match status" value="1"/>
</dbReference>
<evidence type="ECO:0000256" key="4">
    <source>
        <dbReference type="ARBA" id="ARBA00022840"/>
    </source>
</evidence>
<evidence type="ECO:0000259" key="6">
    <source>
        <dbReference type="PROSITE" id="PS50893"/>
    </source>
</evidence>
<dbReference type="CDD" id="cd03230">
    <property type="entry name" value="ABC_DR_subfamily_A"/>
    <property type="match status" value="1"/>
</dbReference>
<dbReference type="Proteomes" id="UP001501578">
    <property type="component" value="Unassembled WGS sequence"/>
</dbReference>
<name>A0ABN1QIJ6_9ACTN</name>
<dbReference type="PANTHER" id="PTHR42711:SF17">
    <property type="entry name" value="ABC TRANSPORTER ATP-BINDING PROTEIN"/>
    <property type="match status" value="1"/>
</dbReference>
<evidence type="ECO:0000256" key="1">
    <source>
        <dbReference type="ARBA" id="ARBA00004202"/>
    </source>
</evidence>
<evidence type="ECO:0000313" key="8">
    <source>
        <dbReference type="Proteomes" id="UP001501578"/>
    </source>
</evidence>
<protein>
    <submittedName>
        <fullName evidence="7">ABC transporter ATP-binding protein</fullName>
    </submittedName>
</protein>
<keyword evidence="2" id="KW-0813">Transport</keyword>
<keyword evidence="3" id="KW-0547">Nucleotide-binding</keyword>
<evidence type="ECO:0000256" key="3">
    <source>
        <dbReference type="ARBA" id="ARBA00022741"/>
    </source>
</evidence>
<comment type="subcellular location">
    <subcellularLocation>
        <location evidence="1">Cell membrane</location>
        <topology evidence="1">Peripheral membrane protein</topology>
    </subcellularLocation>
</comment>
<feature type="domain" description="ABC transporter" evidence="6">
    <location>
        <begin position="6"/>
        <end position="231"/>
    </location>
</feature>
<dbReference type="Gene3D" id="3.40.50.300">
    <property type="entry name" value="P-loop containing nucleotide triphosphate hydrolases"/>
    <property type="match status" value="1"/>
</dbReference>
<keyword evidence="4 7" id="KW-0067">ATP-binding</keyword>